<keyword evidence="2" id="KW-1185">Reference proteome</keyword>
<reference evidence="1 2" key="1">
    <citation type="journal article" date="2012" name="J. Bacteriol.">
        <title>Whole-genome sequences of Bacillus subtilis and close relatives.</title>
        <authorList>
            <person name="Earl A.M."/>
            <person name="Eppinger M."/>
            <person name="Fricke W.F."/>
            <person name="Rosovitz M.J."/>
            <person name="Rasko D.A."/>
            <person name="Daugherty S."/>
            <person name="Losick R."/>
            <person name="Kolter R."/>
            <person name="Ravel J."/>
        </authorList>
    </citation>
    <scope>NUCLEOTIDE SEQUENCE [LARGE SCALE GENOMIC DNA]</scope>
    <source>
        <strain evidence="2">DSM 15029 / JCM 12233 / NBRC 101239 / NRRL B-23049 / TU-B-10</strain>
    </source>
</reference>
<gene>
    <name evidence="1" type="ordered locus">GYO_3160</name>
</gene>
<evidence type="ECO:0000313" key="2">
    <source>
        <dbReference type="Proteomes" id="UP000002651"/>
    </source>
</evidence>
<dbReference type="KEGG" id="bst:GYO_3160"/>
<proteinExistence type="predicted"/>
<dbReference type="EMBL" id="CP002905">
    <property type="protein sequence ID" value="AEP87762.1"/>
    <property type="molecule type" value="Genomic_DNA"/>
</dbReference>
<sequence length="40" mass="4794">MFPSFFVSSPQFTYFPFKLNFVKIRGANDYVRDEWKPEAS</sequence>
<evidence type="ECO:0000313" key="1">
    <source>
        <dbReference type="EMBL" id="AEP87762.1"/>
    </source>
</evidence>
<organism evidence="1 2">
    <name type="scientific">Bacillus spizizenii (strain DSM 15029 / JCM 12233 / NBRC 101239 / NRRL B-23049 / TU-B-10)</name>
    <name type="common">Bacillus subtilis subsp. spizizenii</name>
    <dbReference type="NCBI Taxonomy" id="1052585"/>
    <lineage>
        <taxon>Bacteria</taxon>
        <taxon>Bacillati</taxon>
        <taxon>Bacillota</taxon>
        <taxon>Bacilli</taxon>
        <taxon>Bacillales</taxon>
        <taxon>Bacillaceae</taxon>
        <taxon>Bacillus</taxon>
    </lineage>
</organism>
<protein>
    <submittedName>
        <fullName evidence="1">Uncharacterized protein</fullName>
    </submittedName>
</protein>
<dbReference type="Proteomes" id="UP000002651">
    <property type="component" value="Chromosome"/>
</dbReference>
<name>G4NZ65_BACS4</name>
<accession>G4NZ65</accession>
<dbReference type="AlphaFoldDB" id="G4NZ65"/>
<dbReference type="STRING" id="1052585.GYO_3160"/>
<dbReference type="HOGENOM" id="CLU_3285186_0_0_9"/>